<accession>A0A7K1LQ27</accession>
<evidence type="ECO:0000313" key="8">
    <source>
        <dbReference type="EMBL" id="MUP42858.1"/>
    </source>
</evidence>
<dbReference type="PANTHER" id="PTHR33406:SF13">
    <property type="entry name" value="MEMBRANE PROTEIN YDFJ"/>
    <property type="match status" value="1"/>
</dbReference>
<feature type="transmembrane region" description="Helical" evidence="6">
    <location>
        <begin position="362"/>
        <end position="381"/>
    </location>
</feature>
<feature type="transmembrane region" description="Helical" evidence="6">
    <location>
        <begin position="710"/>
        <end position="730"/>
    </location>
</feature>
<evidence type="ECO:0000259" key="7">
    <source>
        <dbReference type="Pfam" id="PF03176"/>
    </source>
</evidence>
<feature type="transmembrane region" description="Helical" evidence="6">
    <location>
        <begin position="751"/>
        <end position="770"/>
    </location>
</feature>
<dbReference type="InterPro" id="IPR050545">
    <property type="entry name" value="Mycobact_MmpL"/>
</dbReference>
<dbReference type="RefSeq" id="WP_156276399.1">
    <property type="nucleotide sequence ID" value="NZ_BAABGI010000003.1"/>
</dbReference>
<dbReference type="Pfam" id="PF03176">
    <property type="entry name" value="MMPL"/>
    <property type="match status" value="2"/>
</dbReference>
<dbReference type="Proteomes" id="UP000460416">
    <property type="component" value="Unassembled WGS sequence"/>
</dbReference>
<dbReference type="Gene3D" id="1.20.1640.10">
    <property type="entry name" value="Multidrug efflux transporter AcrB transmembrane domain"/>
    <property type="match status" value="2"/>
</dbReference>
<feature type="transmembrane region" description="Helical" evidence="6">
    <location>
        <begin position="658"/>
        <end position="677"/>
    </location>
</feature>
<feature type="domain" description="Membrane transport protein MMPL" evidence="7">
    <location>
        <begin position="262"/>
        <end position="409"/>
    </location>
</feature>
<feature type="transmembrane region" description="Helical" evidence="6">
    <location>
        <begin position="321"/>
        <end position="342"/>
    </location>
</feature>
<dbReference type="OrthoDB" id="9803035at2"/>
<proteinExistence type="predicted"/>
<dbReference type="SUPFAM" id="SSF82866">
    <property type="entry name" value="Multidrug efflux transporter AcrB transmembrane domain"/>
    <property type="match status" value="2"/>
</dbReference>
<comment type="caution">
    <text evidence="8">The sequence shown here is derived from an EMBL/GenBank/DDBJ whole genome shotgun (WGS) entry which is preliminary data.</text>
</comment>
<dbReference type="EMBL" id="VJVW01000003">
    <property type="protein sequence ID" value="MUP42858.1"/>
    <property type="molecule type" value="Genomic_DNA"/>
</dbReference>
<dbReference type="AlphaFoldDB" id="A0A7K1LQ27"/>
<keyword evidence="3 6" id="KW-0812">Transmembrane</keyword>
<dbReference type="InterPro" id="IPR004869">
    <property type="entry name" value="MMPL_dom"/>
</dbReference>
<feature type="transmembrane region" description="Helical" evidence="6">
    <location>
        <begin position="776"/>
        <end position="795"/>
    </location>
</feature>
<keyword evidence="2" id="KW-1003">Cell membrane</keyword>
<feature type="transmembrane region" description="Helical" evidence="6">
    <location>
        <begin position="269"/>
        <end position="288"/>
    </location>
</feature>
<evidence type="ECO:0000256" key="6">
    <source>
        <dbReference type="SAM" id="Phobius"/>
    </source>
</evidence>
<feature type="transmembrane region" description="Helical" evidence="6">
    <location>
        <begin position="387"/>
        <end position="410"/>
    </location>
</feature>
<evidence type="ECO:0000313" key="9">
    <source>
        <dbReference type="Proteomes" id="UP000460416"/>
    </source>
</evidence>
<keyword evidence="5 6" id="KW-0472">Membrane</keyword>
<feature type="transmembrane region" description="Helical" evidence="6">
    <location>
        <begin position="684"/>
        <end position="704"/>
    </location>
</feature>
<reference evidence="8 9" key="1">
    <citation type="submission" date="2019-07" db="EMBL/GenBank/DDBJ databases">
        <title>Gramella aestuarii sp. nov., isolated from a tidal flat, and emended description of Gramella echinicola.</title>
        <authorList>
            <person name="Liu L."/>
        </authorList>
    </citation>
    <scope>NUCLEOTIDE SEQUENCE [LARGE SCALE GENOMIC DNA]</scope>
    <source>
        <strain evidence="8 9">BS12</strain>
    </source>
</reference>
<feature type="domain" description="Membrane transport protein MMPL" evidence="7">
    <location>
        <begin position="656"/>
        <end position="793"/>
    </location>
</feature>
<feature type="transmembrane region" description="Helical" evidence="6">
    <location>
        <begin position="20"/>
        <end position="38"/>
    </location>
</feature>
<dbReference type="PANTHER" id="PTHR33406">
    <property type="entry name" value="MEMBRANE PROTEIN MJ1562-RELATED"/>
    <property type="match status" value="1"/>
</dbReference>
<evidence type="ECO:0000256" key="3">
    <source>
        <dbReference type="ARBA" id="ARBA00022692"/>
    </source>
</evidence>
<name>A0A7K1LQ27_9FLAO</name>
<keyword evidence="9" id="KW-1185">Reference proteome</keyword>
<evidence type="ECO:0000256" key="1">
    <source>
        <dbReference type="ARBA" id="ARBA00004651"/>
    </source>
</evidence>
<evidence type="ECO:0000256" key="4">
    <source>
        <dbReference type="ARBA" id="ARBA00022989"/>
    </source>
</evidence>
<organism evidence="8 9">
    <name type="scientific">Christiangramia aestuarii</name>
    <dbReference type="NCBI Taxonomy" id="1028746"/>
    <lineage>
        <taxon>Bacteria</taxon>
        <taxon>Pseudomonadati</taxon>
        <taxon>Bacteroidota</taxon>
        <taxon>Flavobacteriia</taxon>
        <taxon>Flavobacteriales</taxon>
        <taxon>Flavobacteriaceae</taxon>
        <taxon>Christiangramia</taxon>
    </lineage>
</organism>
<keyword evidence="4 6" id="KW-1133">Transmembrane helix</keyword>
<protein>
    <submittedName>
        <fullName evidence="8">MMPL family transporter</fullName>
    </submittedName>
</protein>
<gene>
    <name evidence="8" type="ORF">FLP08_09740</name>
</gene>
<sequence length="996" mass="113710">MHKAFFNIYGYLKNHKSTGFLILFIYAAIISFFAWNIHFEEDITKLIPGGKKQELLKKILKEADFTDKLIVSISAESPEIDPDSLVLYANEFTNIIEKDYQEYILEIKGKIPEKDINEIYNFVYGNLPIFLDKGDYKKIRARLVCDSVNKRLASGYRQLMSPTGFVTKEFFLSDPLNITNLGLEKLQELQVGDNFSIYNNYLVTRDRQNIILFLDPVYPASETDKNEEFIKTLNKTVKGLNSKYSSVEAEYFGGVLYSLANANRIKKDIRLTMGIAISLLLILLVFFYRKIYVPLLLFIPSILAGISAVAILSVFKASVSAISLGIGAILLGVTLDYALHILTHFRNNRDVEQLYMEITKPVLMSSVTTAIAFLCLIFVRSEALNDLGIFAAVSVLLSSIFALILIPLFYNPGSEIEQHATFLDKMASVDYSRIRPLVIVVLLVFVVSIFFFNKVEFNSDLSKLNYQPEEIEEVEKKVEGLAGRSGKSIYMVAYGNTLDEALQQNNKLYQNLRDFEEEGFIQNFSSIGGVVQSTNTQLQKIENWKSFWNPSRKDSLRNDLISVSSRYGFRPQTFNRFYEQLNKDFETIGLKDYKNAGSLYLDDFISESDEFATVTSTVSLDEEKADQFVSYFEEEKGVFALDRKAMNQNFLGNLRADFNKLILISVLAVFLVLLISYRNLEISLFTMLPIAITWICALGIMAILDIEFNILNIIISTFIFGLGLDYSIFITNASLNEYETGKYELKTYQTSILISVITTLLGMGALIFAQHPALRSVSVVSIIGVLTAVLVSFVLQRGIFRQLILKRAESGKAPFYLKKLGDIKGRRSNSETEKLYRKRAVLDNYRYKSVFPLVRKKFRSIREKNVRMSRYIEDGESITVINSEYGLIPLFLSYKFETSEIHAFETNESSLKIARSTGRANSAGISFYRELSELPETSVYVIHGNYDGQEPLRELIKRRAEKVIFVDSDFPNRWLLDLNFEIVYRQNNILVLRKTE</sequence>
<comment type="subcellular location">
    <subcellularLocation>
        <location evidence="1">Cell membrane</location>
        <topology evidence="1">Multi-pass membrane protein</topology>
    </subcellularLocation>
</comment>
<evidence type="ECO:0000256" key="5">
    <source>
        <dbReference type="ARBA" id="ARBA00023136"/>
    </source>
</evidence>
<feature type="transmembrane region" description="Helical" evidence="6">
    <location>
        <begin position="434"/>
        <end position="452"/>
    </location>
</feature>
<evidence type="ECO:0000256" key="2">
    <source>
        <dbReference type="ARBA" id="ARBA00022475"/>
    </source>
</evidence>
<dbReference type="GO" id="GO:0005886">
    <property type="term" value="C:plasma membrane"/>
    <property type="evidence" value="ECO:0007669"/>
    <property type="project" value="UniProtKB-SubCell"/>
</dbReference>
<feature type="transmembrane region" description="Helical" evidence="6">
    <location>
        <begin position="295"/>
        <end position="315"/>
    </location>
</feature>